<dbReference type="RefSeq" id="WP_225363540.1">
    <property type="nucleotide sequence ID" value="NZ_LUGD01000067.1"/>
</dbReference>
<dbReference type="GO" id="GO:0003677">
    <property type="term" value="F:DNA binding"/>
    <property type="evidence" value="ECO:0007669"/>
    <property type="project" value="UniProtKB-KW"/>
</dbReference>
<dbReference type="Pfam" id="PF01381">
    <property type="entry name" value="HTH_3"/>
    <property type="match status" value="1"/>
</dbReference>
<feature type="domain" description="HTH cro/C1-type" evidence="2">
    <location>
        <begin position="11"/>
        <end position="65"/>
    </location>
</feature>
<sequence length="288" mass="32388">MGEIKNSSNRIAKLRKEKGLTLQQVADAIGVGNNTISRYENGKREPNLATWLKLANFFGVSVSYITGASDEPSKNSGRLKSVRNDKGLSLEQMADAYNKEADGIPTFDNKDKEKHINAETIKDIENGNYQPNQHEWQLLAWALNVPEFYLSGRSNDKVGWQEWADATGYSVEQLQHEVQRLIDTNRLDKSLDIQHQIGYAVKSLDLHAPTTTSGVINEIQSKLIELRGYINDAFLEAKKTPISPGSKLQVIKPGDVHVKKDMDEEAYNELIDIVNQARYDIGKIHPKK</sequence>
<dbReference type="AlphaFoldDB" id="A0A226RFS4"/>
<comment type="caution">
    <text evidence="3">The sequence shown here is derived from an EMBL/GenBank/DDBJ whole genome shotgun (WGS) entry which is preliminary data.</text>
</comment>
<dbReference type="PROSITE" id="PS50943">
    <property type="entry name" value="HTH_CROC1"/>
    <property type="match status" value="1"/>
</dbReference>
<keyword evidence="1" id="KW-0238">DNA-binding</keyword>
<accession>A0A226RFS4</accession>
<evidence type="ECO:0000313" key="3">
    <source>
        <dbReference type="EMBL" id="OXS39873.1"/>
    </source>
</evidence>
<proteinExistence type="predicted"/>
<dbReference type="InterPro" id="IPR001387">
    <property type="entry name" value="Cro/C1-type_HTH"/>
</dbReference>
<dbReference type="SMART" id="SM00530">
    <property type="entry name" value="HTH_XRE"/>
    <property type="match status" value="2"/>
</dbReference>
<protein>
    <recommendedName>
        <fullName evidence="2">HTH cro/C1-type domain-containing protein</fullName>
    </recommendedName>
</protein>
<reference evidence="3 4" key="1">
    <citation type="submission" date="2016-03" db="EMBL/GenBank/DDBJ databases">
        <title>Sequencing of Lactobacillus Species from Commercial Turkeys.</title>
        <authorList>
            <person name="Johnson T.J."/>
            <person name="Youmans B.P."/>
            <person name="Case K.A."/>
        </authorList>
    </citation>
    <scope>NUCLEOTIDE SEQUENCE [LARGE SCALE GENOMIC DNA]</scope>
    <source>
        <strain evidence="3 4">UMNLA1</strain>
    </source>
</reference>
<dbReference type="EMBL" id="LUGO01000051">
    <property type="protein sequence ID" value="OXS39873.1"/>
    <property type="molecule type" value="Genomic_DNA"/>
</dbReference>
<dbReference type="SUPFAM" id="SSF47413">
    <property type="entry name" value="lambda repressor-like DNA-binding domains"/>
    <property type="match status" value="2"/>
</dbReference>
<dbReference type="PANTHER" id="PTHR46558:SF11">
    <property type="entry name" value="HTH-TYPE TRANSCRIPTIONAL REGULATOR XRE"/>
    <property type="match status" value="1"/>
</dbReference>
<dbReference type="PANTHER" id="PTHR46558">
    <property type="entry name" value="TRACRIPTIONAL REGULATORY PROTEIN-RELATED-RELATED"/>
    <property type="match status" value="1"/>
</dbReference>
<dbReference type="Gene3D" id="1.10.260.40">
    <property type="entry name" value="lambda repressor-like DNA-binding domains"/>
    <property type="match status" value="2"/>
</dbReference>
<gene>
    <name evidence="3" type="ORF">AYP69_06410</name>
</gene>
<name>A0A226RFS4_9LACO</name>
<organism evidence="3 4">
    <name type="scientific">Ligilactobacillus agilis</name>
    <dbReference type="NCBI Taxonomy" id="1601"/>
    <lineage>
        <taxon>Bacteria</taxon>
        <taxon>Bacillati</taxon>
        <taxon>Bacillota</taxon>
        <taxon>Bacilli</taxon>
        <taxon>Lactobacillales</taxon>
        <taxon>Lactobacillaceae</taxon>
        <taxon>Ligilactobacillus</taxon>
    </lineage>
</organism>
<dbReference type="Proteomes" id="UP000215261">
    <property type="component" value="Unassembled WGS sequence"/>
</dbReference>
<evidence type="ECO:0000313" key="4">
    <source>
        <dbReference type="Proteomes" id="UP000215261"/>
    </source>
</evidence>
<dbReference type="InterPro" id="IPR010982">
    <property type="entry name" value="Lambda_DNA-bd_dom_sf"/>
</dbReference>
<dbReference type="CDD" id="cd00093">
    <property type="entry name" value="HTH_XRE"/>
    <property type="match status" value="2"/>
</dbReference>
<evidence type="ECO:0000256" key="1">
    <source>
        <dbReference type="ARBA" id="ARBA00023125"/>
    </source>
</evidence>
<dbReference type="PROSITE" id="PS50044">
    <property type="entry name" value="SIGMA54_3"/>
    <property type="match status" value="1"/>
</dbReference>
<evidence type="ECO:0000259" key="2">
    <source>
        <dbReference type="PROSITE" id="PS50943"/>
    </source>
</evidence>